<dbReference type="SUPFAM" id="SSF54160">
    <property type="entry name" value="Chromo domain-like"/>
    <property type="match status" value="1"/>
</dbReference>
<keyword evidence="8" id="KW-1185">Reference proteome</keyword>
<gene>
    <name evidence="7" type="ORF">FRACYDRAFT_257188</name>
</gene>
<evidence type="ECO:0000256" key="2">
    <source>
        <dbReference type="ARBA" id="ARBA00022741"/>
    </source>
</evidence>
<dbReference type="GO" id="GO:0000785">
    <property type="term" value="C:chromatin"/>
    <property type="evidence" value="ECO:0007669"/>
    <property type="project" value="TreeGrafter"/>
</dbReference>
<comment type="subcellular location">
    <subcellularLocation>
        <location evidence="1">Nucleus</location>
    </subcellularLocation>
</comment>
<dbReference type="PANTHER" id="PTHR45623:SF11">
    <property type="entry name" value="KISMET, ISOFORM C"/>
    <property type="match status" value="1"/>
</dbReference>
<feature type="compositionally biased region" description="Acidic residues" evidence="5">
    <location>
        <begin position="132"/>
        <end position="161"/>
    </location>
</feature>
<dbReference type="Gene3D" id="3.40.50.10810">
    <property type="entry name" value="Tandem AAA-ATPase domain"/>
    <property type="match status" value="1"/>
</dbReference>
<organism evidence="7 8">
    <name type="scientific">Fragilariopsis cylindrus CCMP1102</name>
    <dbReference type="NCBI Taxonomy" id="635003"/>
    <lineage>
        <taxon>Eukaryota</taxon>
        <taxon>Sar</taxon>
        <taxon>Stramenopiles</taxon>
        <taxon>Ochrophyta</taxon>
        <taxon>Bacillariophyta</taxon>
        <taxon>Bacillariophyceae</taxon>
        <taxon>Bacillariophycidae</taxon>
        <taxon>Bacillariales</taxon>
        <taxon>Bacillariaceae</taxon>
        <taxon>Fragilariopsis</taxon>
    </lineage>
</organism>
<dbReference type="GO" id="GO:0005524">
    <property type="term" value="F:ATP binding"/>
    <property type="evidence" value="ECO:0007669"/>
    <property type="project" value="UniProtKB-KW"/>
</dbReference>
<dbReference type="KEGG" id="fcy:FRACYDRAFT_257188"/>
<dbReference type="Gene3D" id="2.40.50.40">
    <property type="match status" value="1"/>
</dbReference>
<dbReference type="InterPro" id="IPR014001">
    <property type="entry name" value="Helicase_ATP-bd"/>
</dbReference>
<dbReference type="SUPFAM" id="SSF52540">
    <property type="entry name" value="P-loop containing nucleoside triphosphate hydrolases"/>
    <property type="match status" value="2"/>
</dbReference>
<dbReference type="PROSITE" id="PS51192">
    <property type="entry name" value="HELICASE_ATP_BIND_1"/>
    <property type="match status" value="1"/>
</dbReference>
<dbReference type="SMART" id="SM00487">
    <property type="entry name" value="DEXDc"/>
    <property type="match status" value="1"/>
</dbReference>
<feature type="compositionally biased region" description="Acidic residues" evidence="5">
    <location>
        <begin position="67"/>
        <end position="79"/>
    </location>
</feature>
<protein>
    <submittedName>
        <fullName evidence="7">SNF2_N-domain-containing protein</fullName>
    </submittedName>
</protein>
<feature type="domain" description="Helicase ATP-binding" evidence="6">
    <location>
        <begin position="456"/>
        <end position="638"/>
    </location>
</feature>
<dbReference type="OrthoDB" id="5857104at2759"/>
<evidence type="ECO:0000256" key="1">
    <source>
        <dbReference type="ARBA" id="ARBA00004123"/>
    </source>
</evidence>
<dbReference type="InterPro" id="IPR000330">
    <property type="entry name" value="SNF2_N"/>
</dbReference>
<dbReference type="InterPro" id="IPR027417">
    <property type="entry name" value="P-loop_NTPase"/>
</dbReference>
<dbReference type="InterPro" id="IPR000953">
    <property type="entry name" value="Chromo/chromo_shadow_dom"/>
</dbReference>
<dbReference type="Gene3D" id="3.40.50.300">
    <property type="entry name" value="P-loop containing nucleotide triphosphate hydrolases"/>
    <property type="match status" value="1"/>
</dbReference>
<reference evidence="7 8" key="1">
    <citation type="submission" date="2016-09" db="EMBL/GenBank/DDBJ databases">
        <title>Extensive genetic diversity and differential bi-allelic expression allows diatom success in the polar Southern Ocean.</title>
        <authorList>
            <consortium name="DOE Joint Genome Institute"/>
            <person name="Mock T."/>
            <person name="Otillar R.P."/>
            <person name="Strauss J."/>
            <person name="Dupont C."/>
            <person name="Frickenhaus S."/>
            <person name="Maumus F."/>
            <person name="Mcmullan M."/>
            <person name="Sanges R."/>
            <person name="Schmutz J."/>
            <person name="Toseland A."/>
            <person name="Valas R."/>
            <person name="Veluchamy A."/>
            <person name="Ward B.J."/>
            <person name="Allen A."/>
            <person name="Barry K."/>
            <person name="Falciatore A."/>
            <person name="Ferrante M."/>
            <person name="Fortunato A.E."/>
            <person name="Gloeckner G."/>
            <person name="Gruber A."/>
            <person name="Hipkin R."/>
            <person name="Janech M."/>
            <person name="Kroth P."/>
            <person name="Leese F."/>
            <person name="Lindquist E."/>
            <person name="Lyon B.R."/>
            <person name="Martin J."/>
            <person name="Mayer C."/>
            <person name="Parker M."/>
            <person name="Quesneville H."/>
            <person name="Raymond J."/>
            <person name="Uhlig C."/>
            <person name="Valentin K.U."/>
            <person name="Worden A.Z."/>
            <person name="Armbrust E.V."/>
            <person name="Bowler C."/>
            <person name="Green B."/>
            <person name="Moulton V."/>
            <person name="Van Oosterhout C."/>
            <person name="Grigoriev I."/>
        </authorList>
    </citation>
    <scope>NUCLEOTIDE SEQUENCE [LARGE SCALE GENOMIC DNA]</scope>
    <source>
        <strain evidence="7 8">CCMP1102</strain>
    </source>
</reference>
<evidence type="ECO:0000313" key="8">
    <source>
        <dbReference type="Proteomes" id="UP000095751"/>
    </source>
</evidence>
<dbReference type="GO" id="GO:0003677">
    <property type="term" value="F:DNA binding"/>
    <property type="evidence" value="ECO:0007669"/>
    <property type="project" value="TreeGrafter"/>
</dbReference>
<dbReference type="PANTHER" id="PTHR45623">
    <property type="entry name" value="CHROMODOMAIN-HELICASE-DNA-BINDING PROTEIN 3-RELATED-RELATED"/>
    <property type="match status" value="1"/>
</dbReference>
<keyword evidence="2" id="KW-0547">Nucleotide-binding</keyword>
<feature type="region of interest" description="Disordered" evidence="5">
    <location>
        <begin position="1"/>
        <end position="161"/>
    </location>
</feature>
<dbReference type="EMBL" id="KV784439">
    <property type="protein sequence ID" value="OEU05979.1"/>
    <property type="molecule type" value="Genomic_DNA"/>
</dbReference>
<name>A0A1E7EJA4_9STRA</name>
<dbReference type="GO" id="GO:0016887">
    <property type="term" value="F:ATP hydrolysis activity"/>
    <property type="evidence" value="ECO:0007669"/>
    <property type="project" value="TreeGrafter"/>
</dbReference>
<dbReference type="GO" id="GO:0042393">
    <property type="term" value="F:histone binding"/>
    <property type="evidence" value="ECO:0007669"/>
    <property type="project" value="TreeGrafter"/>
</dbReference>
<dbReference type="GO" id="GO:0003682">
    <property type="term" value="F:chromatin binding"/>
    <property type="evidence" value="ECO:0007669"/>
    <property type="project" value="TreeGrafter"/>
</dbReference>
<sequence>MGGSKKKNVETDEEENDDNDNDDDDVVMKDHQQQQDQREEEAADDSATEEATSMKDPTESQGLLKDDSDDNDSDSDSDDSNSGGNRKKKKSASSSKKVSKAKAKPKKKASPLKSRRHSTSRRVGNRKSALEVDSDDDDGDEDSSDVYMEEEEVYYSSDEESVEKDETLKIQRILAVRSETRKRWKEICSKMQSSEVTDDKASKSSSSNNKDNKDNTIIEERFLVKWNILSYMHVSWETQHDLIDQCDNAKQYISTFFRKQDNGYLFTSDERKDGDYFDPGLVQIDRILEIVPPDGFDSKKDNKKMPTDWLGELAIQENIVEEHGIVLDNKTDPKAFESGAGRQFLMKWSSLNYNEMSYEFERDIILCDQHDALKEKLKDYYERTKKPTRKELQAQKKTAEDSKRRSYLLFGDNSRKSSAEEKEIDVKKYQEQLCDHVYLNGGSLRDYQAEGVTWFLANFINRRSCIMADEMGLGKTLQTAAFIHLLVEKMYQPGPFLICVPLSTLVHWQREFISWTGLNTIVYHGSAEDRKKIREHEFAFEKDRPDNPGWGVNSLYLKKCEPAKKGSAGYTQWMASVVITTPEMLVADDWTELSYVKWSVLVVDENNLNFNIRFLLTGTPIQNDVKEFWTLLNFIDPENYDDVDEFLEEYGDMKSKEKIDDLHEKIRPYILRRLKEDVEKSVPPKEETLIEVELTLSQKQYYRALYEKNVGFLHKNKKKALDGPSLNNLAMQLRKCCNHLFLLNGVEQDMRDKEKLPI</sequence>
<feature type="compositionally biased region" description="Basic and acidic residues" evidence="5">
    <location>
        <begin position="26"/>
        <end position="37"/>
    </location>
</feature>
<feature type="compositionally biased region" description="Acidic residues" evidence="5">
    <location>
        <begin position="11"/>
        <end position="25"/>
    </location>
</feature>
<evidence type="ECO:0000313" key="7">
    <source>
        <dbReference type="EMBL" id="OEU05979.1"/>
    </source>
</evidence>
<evidence type="ECO:0000256" key="4">
    <source>
        <dbReference type="ARBA" id="ARBA00023242"/>
    </source>
</evidence>
<evidence type="ECO:0000256" key="3">
    <source>
        <dbReference type="ARBA" id="ARBA00022840"/>
    </source>
</evidence>
<dbReference type="AlphaFoldDB" id="A0A1E7EJA4"/>
<dbReference type="InParanoid" id="A0A1E7EJA4"/>
<dbReference type="Pfam" id="PF00176">
    <property type="entry name" value="SNF2-rel_dom"/>
    <property type="match status" value="1"/>
</dbReference>
<feature type="compositionally biased region" description="Acidic residues" evidence="5">
    <location>
        <begin position="38"/>
        <end position="48"/>
    </location>
</feature>
<keyword evidence="3" id="KW-0067">ATP-binding</keyword>
<evidence type="ECO:0000256" key="5">
    <source>
        <dbReference type="SAM" id="MobiDB-lite"/>
    </source>
</evidence>
<dbReference type="GO" id="GO:0005634">
    <property type="term" value="C:nucleus"/>
    <property type="evidence" value="ECO:0007669"/>
    <property type="project" value="UniProtKB-SubCell"/>
</dbReference>
<dbReference type="GO" id="GO:0140658">
    <property type="term" value="F:ATP-dependent chromatin remodeler activity"/>
    <property type="evidence" value="ECO:0007669"/>
    <property type="project" value="TreeGrafter"/>
</dbReference>
<proteinExistence type="predicted"/>
<evidence type="ECO:0000259" key="6">
    <source>
        <dbReference type="PROSITE" id="PS51192"/>
    </source>
</evidence>
<dbReference type="InterPro" id="IPR016197">
    <property type="entry name" value="Chromo-like_dom_sf"/>
</dbReference>
<dbReference type="Proteomes" id="UP000095751">
    <property type="component" value="Unassembled WGS sequence"/>
</dbReference>
<feature type="compositionally biased region" description="Basic residues" evidence="5">
    <location>
        <begin position="85"/>
        <end position="125"/>
    </location>
</feature>
<keyword evidence="4" id="KW-0539">Nucleus</keyword>
<dbReference type="SMART" id="SM00298">
    <property type="entry name" value="CHROMO"/>
    <property type="match status" value="2"/>
</dbReference>
<dbReference type="InterPro" id="IPR038718">
    <property type="entry name" value="SNF2-like_sf"/>
</dbReference>
<accession>A0A1E7EJA4</accession>